<evidence type="ECO:0000259" key="3">
    <source>
        <dbReference type="PROSITE" id="PS51459"/>
    </source>
</evidence>
<organism evidence="4 5">
    <name type="scientific">Corynebacterium sanguinis</name>
    <dbReference type="NCBI Taxonomy" id="2594913"/>
    <lineage>
        <taxon>Bacteria</taxon>
        <taxon>Bacillati</taxon>
        <taxon>Actinomycetota</taxon>
        <taxon>Actinomycetes</taxon>
        <taxon>Mycobacteriales</taxon>
        <taxon>Corynebacteriaceae</taxon>
        <taxon>Corynebacterium</taxon>
    </lineage>
</organism>
<keyword evidence="2" id="KW-0547">Nucleotide-binding</keyword>
<dbReference type="OrthoDB" id="9813719at2"/>
<proteinExistence type="predicted"/>
<dbReference type="InterPro" id="IPR040198">
    <property type="entry name" value="Fido_containing"/>
</dbReference>
<dbReference type="PANTHER" id="PTHR13504">
    <property type="entry name" value="FIDO DOMAIN-CONTAINING PROTEIN DDB_G0283145"/>
    <property type="match status" value="1"/>
</dbReference>
<evidence type="ECO:0000313" key="4">
    <source>
        <dbReference type="EMBL" id="TVS28947.1"/>
    </source>
</evidence>
<dbReference type="PROSITE" id="PS51459">
    <property type="entry name" value="FIDO"/>
    <property type="match status" value="1"/>
</dbReference>
<gene>
    <name evidence="4" type="ORF">EKI59_05130</name>
</gene>
<protein>
    <submittedName>
        <fullName evidence="4">Fic family protein</fullName>
    </submittedName>
</protein>
<evidence type="ECO:0000313" key="5">
    <source>
        <dbReference type="Proteomes" id="UP000336646"/>
    </source>
</evidence>
<dbReference type="InterPro" id="IPR036597">
    <property type="entry name" value="Fido-like_dom_sf"/>
</dbReference>
<name>A0A6C1TXE0_9CORY</name>
<evidence type="ECO:0000256" key="1">
    <source>
        <dbReference type="PIRSR" id="PIRSR640198-1"/>
    </source>
</evidence>
<feature type="active site" evidence="1">
    <location>
        <position position="217"/>
    </location>
</feature>
<dbReference type="EMBL" id="RXIR01000008">
    <property type="protein sequence ID" value="TVS28947.1"/>
    <property type="molecule type" value="Genomic_DNA"/>
</dbReference>
<feature type="binding site" evidence="2">
    <location>
        <begin position="221"/>
        <end position="228"/>
    </location>
    <ligand>
        <name>ATP</name>
        <dbReference type="ChEBI" id="CHEBI:30616"/>
    </ligand>
</feature>
<dbReference type="InterPro" id="IPR003812">
    <property type="entry name" value="Fido"/>
</dbReference>
<dbReference type="GO" id="GO:0005524">
    <property type="term" value="F:ATP binding"/>
    <property type="evidence" value="ECO:0007669"/>
    <property type="project" value="UniProtKB-KW"/>
</dbReference>
<dbReference type="Proteomes" id="UP000336646">
    <property type="component" value="Unassembled WGS sequence"/>
</dbReference>
<feature type="domain" description="Fido" evidence="3">
    <location>
        <begin position="133"/>
        <end position="280"/>
    </location>
</feature>
<dbReference type="AlphaFoldDB" id="A0A6C1TXE0"/>
<evidence type="ECO:0000256" key="2">
    <source>
        <dbReference type="PIRSR" id="PIRSR640198-2"/>
    </source>
</evidence>
<accession>A0A6C1TXE0</accession>
<reference evidence="4 5" key="1">
    <citation type="submission" date="2018-12" db="EMBL/GenBank/DDBJ databases">
        <title>Corynebacterium sanguinis sp. nov., a clinically-associated and environmental corynebacterium.</title>
        <authorList>
            <person name="Gonzales-Siles L."/>
            <person name="Jaen-Luchoro D."/>
            <person name="Cardew S."/>
            <person name="Inganas E."/>
            <person name="Ohlen M."/>
            <person name="Jensie-Markopolous S."/>
            <person name="Pinyeiro-Iglesias B."/>
            <person name="Molin K."/>
            <person name="Skovbjerg S."/>
            <person name="Svensson-Stadler L."/>
            <person name="Funke G."/>
            <person name="Moore E.R.B."/>
        </authorList>
    </citation>
    <scope>NUCLEOTIDE SEQUENCE [LARGE SCALE GENOMIC DNA]</scope>
    <source>
        <strain evidence="4 5">58734</strain>
    </source>
</reference>
<comment type="caution">
    <text evidence="4">The sequence shown here is derived from an EMBL/GenBank/DDBJ whole genome shotgun (WGS) entry which is preliminary data.</text>
</comment>
<dbReference type="Gene3D" id="1.10.3290.10">
    <property type="entry name" value="Fido-like domain"/>
    <property type="match status" value="1"/>
</dbReference>
<dbReference type="PANTHER" id="PTHR13504:SF38">
    <property type="entry name" value="FIDO DOMAIN-CONTAINING PROTEIN"/>
    <property type="match status" value="1"/>
</dbReference>
<keyword evidence="2" id="KW-0067">ATP-binding</keyword>
<dbReference type="Pfam" id="PF02661">
    <property type="entry name" value="Fic"/>
    <property type="match status" value="1"/>
</dbReference>
<dbReference type="SUPFAM" id="SSF140931">
    <property type="entry name" value="Fic-like"/>
    <property type="match status" value="1"/>
</dbReference>
<sequence length="391" mass="43175">MGWPSVEYEELPWHSSSRGMSRRTARNAPLTYKSAVVPRIADAQVNLDAETTTLLETATLAVKEFDLSHAHRIVPFTPLLLRSESFASSQIEQLTSSARRILKAELTELAGTNARLIVANTRQMQEAASIEGASTSTLLYMHDVLMRDSAPEIAGVLRQQPVWIGGHDMYSRDALFVPPYHGHLPALMEDLEAFVARRDLPILVHAALAHAQFETIHPFADGNGRTGRALVHVLLRQRGLTGQTSLPLSAGLLTEIDSYFTALDSYREGRPQEIIDVFIHSAISAVERGTWLAAELNVLRGEWEGEVSARGDALVWQLIPFLLRRPVVTSRIVAEELNTTPVSARKALDTLEGTGILASAMLDKRTRAWRAVEVLDLLDEFAARGGRRQAP</sequence>